<proteinExistence type="predicted"/>
<dbReference type="OrthoDB" id="2402896at2759"/>
<dbReference type="Proteomes" id="UP000824120">
    <property type="component" value="Chromosome 6"/>
</dbReference>
<evidence type="ECO:0000313" key="2">
    <source>
        <dbReference type="Proteomes" id="UP000824120"/>
    </source>
</evidence>
<protein>
    <recommendedName>
        <fullName evidence="3">Protein FAR1-RELATED SEQUENCE</fullName>
    </recommendedName>
</protein>
<accession>A0A9J5YI99</accession>
<sequence length="60" mass="7040">MQVNDREFFYSIEVDNKGRQSILLGCTLLSHEAIISYKLFFRTWLEAMGNVHPCFIITDQ</sequence>
<evidence type="ECO:0000313" key="1">
    <source>
        <dbReference type="EMBL" id="KAG5599360.1"/>
    </source>
</evidence>
<gene>
    <name evidence="1" type="ORF">H5410_030730</name>
</gene>
<dbReference type="AlphaFoldDB" id="A0A9J5YI99"/>
<dbReference type="EMBL" id="JACXVP010000006">
    <property type="protein sequence ID" value="KAG5599360.1"/>
    <property type="molecule type" value="Genomic_DNA"/>
</dbReference>
<organism evidence="1 2">
    <name type="scientific">Solanum commersonii</name>
    <name type="common">Commerson's wild potato</name>
    <name type="synonym">Commerson's nightshade</name>
    <dbReference type="NCBI Taxonomy" id="4109"/>
    <lineage>
        <taxon>Eukaryota</taxon>
        <taxon>Viridiplantae</taxon>
        <taxon>Streptophyta</taxon>
        <taxon>Embryophyta</taxon>
        <taxon>Tracheophyta</taxon>
        <taxon>Spermatophyta</taxon>
        <taxon>Magnoliopsida</taxon>
        <taxon>eudicotyledons</taxon>
        <taxon>Gunneridae</taxon>
        <taxon>Pentapetalae</taxon>
        <taxon>asterids</taxon>
        <taxon>lamiids</taxon>
        <taxon>Solanales</taxon>
        <taxon>Solanaceae</taxon>
        <taxon>Solanoideae</taxon>
        <taxon>Solaneae</taxon>
        <taxon>Solanum</taxon>
    </lineage>
</organism>
<keyword evidence="2" id="KW-1185">Reference proteome</keyword>
<comment type="caution">
    <text evidence="1">The sequence shown here is derived from an EMBL/GenBank/DDBJ whole genome shotgun (WGS) entry which is preliminary data.</text>
</comment>
<evidence type="ECO:0008006" key="3">
    <source>
        <dbReference type="Google" id="ProtNLM"/>
    </source>
</evidence>
<dbReference type="PANTHER" id="PTHR47718">
    <property type="entry name" value="OS01G0519700 PROTEIN"/>
    <property type="match status" value="1"/>
</dbReference>
<dbReference type="PANTHER" id="PTHR47718:SF17">
    <property type="entry name" value="PROTEIN FAR1-RELATED SEQUENCE 5-LIKE"/>
    <property type="match status" value="1"/>
</dbReference>
<reference evidence="1 2" key="1">
    <citation type="submission" date="2020-09" db="EMBL/GenBank/DDBJ databases">
        <title>De no assembly of potato wild relative species, Solanum commersonii.</title>
        <authorList>
            <person name="Cho K."/>
        </authorList>
    </citation>
    <scope>NUCLEOTIDE SEQUENCE [LARGE SCALE GENOMIC DNA]</scope>
    <source>
        <strain evidence="1">LZ3.2</strain>
        <tissue evidence="1">Leaf</tissue>
    </source>
</reference>
<name>A0A9J5YI99_SOLCO</name>